<feature type="signal peptide" evidence="1">
    <location>
        <begin position="1"/>
        <end position="27"/>
    </location>
</feature>
<dbReference type="AlphaFoldDB" id="A0A2W1N3W9"/>
<accession>A0A2W1N3W9</accession>
<gene>
    <name evidence="2" type="ORF">DNU06_01490</name>
</gene>
<sequence>MRKLIKNLTKKALLICFFVLVNLTVNAQRDLKTASIFTPIYGLTYKASLPGGDFADRWGFHNNLGAEVNFKLKSNLTFGFESQFIFGNTFKEPEIFDNLKNEDGKIINFEGIPADVLYLLRGGNFTGQVGYVFNKVGKGPNAGLWVNFGLGYMFHKIRIEHIYDRLDQFKEDYIKGYDKLSMGLSTKQFIGYLQQGNRQFLNFYGGLEFGQAFTKNVRTYNFDTEGPEDELRLELFFGIKVGWMIPIYTRQLQDYYFD</sequence>
<dbReference type="EMBL" id="QKSB01000001">
    <property type="protein sequence ID" value="PZE18534.1"/>
    <property type="molecule type" value="Genomic_DNA"/>
</dbReference>
<dbReference type="Proteomes" id="UP000249248">
    <property type="component" value="Unassembled WGS sequence"/>
</dbReference>
<feature type="chain" id="PRO_5016115483" description="Outer membrane protein beta-barrel domain-containing protein" evidence="1">
    <location>
        <begin position="28"/>
        <end position="258"/>
    </location>
</feature>
<protein>
    <recommendedName>
        <fullName evidence="4">Outer membrane protein beta-barrel domain-containing protein</fullName>
    </recommendedName>
</protein>
<organism evidence="2 3">
    <name type="scientific">Putridiphycobacter roseus</name>
    <dbReference type="NCBI Taxonomy" id="2219161"/>
    <lineage>
        <taxon>Bacteria</taxon>
        <taxon>Pseudomonadati</taxon>
        <taxon>Bacteroidota</taxon>
        <taxon>Flavobacteriia</taxon>
        <taxon>Flavobacteriales</taxon>
        <taxon>Crocinitomicaceae</taxon>
        <taxon>Putridiphycobacter</taxon>
    </lineage>
</organism>
<comment type="caution">
    <text evidence="2">The sequence shown here is derived from an EMBL/GenBank/DDBJ whole genome shotgun (WGS) entry which is preliminary data.</text>
</comment>
<name>A0A2W1N3W9_9FLAO</name>
<evidence type="ECO:0000256" key="1">
    <source>
        <dbReference type="SAM" id="SignalP"/>
    </source>
</evidence>
<evidence type="ECO:0000313" key="2">
    <source>
        <dbReference type="EMBL" id="PZE18534.1"/>
    </source>
</evidence>
<evidence type="ECO:0008006" key="4">
    <source>
        <dbReference type="Google" id="ProtNLM"/>
    </source>
</evidence>
<dbReference type="RefSeq" id="WP_111061434.1">
    <property type="nucleotide sequence ID" value="NZ_JBHUCU010000007.1"/>
</dbReference>
<proteinExistence type="predicted"/>
<reference evidence="2 3" key="1">
    <citation type="submission" date="2018-06" db="EMBL/GenBank/DDBJ databases">
        <title>The draft genome sequence of Crocinitomix sp. SM1701.</title>
        <authorList>
            <person name="Zhang X."/>
        </authorList>
    </citation>
    <scope>NUCLEOTIDE SEQUENCE [LARGE SCALE GENOMIC DNA]</scope>
    <source>
        <strain evidence="2 3">SM1701</strain>
    </source>
</reference>
<keyword evidence="3" id="KW-1185">Reference proteome</keyword>
<keyword evidence="1" id="KW-0732">Signal</keyword>
<dbReference type="OrthoDB" id="7475268at2"/>
<evidence type="ECO:0000313" key="3">
    <source>
        <dbReference type="Proteomes" id="UP000249248"/>
    </source>
</evidence>